<evidence type="ECO:0000313" key="7">
    <source>
        <dbReference type="Proteomes" id="UP000284472"/>
    </source>
</evidence>
<proteinExistence type="predicted"/>
<dbReference type="Pfam" id="PF00535">
    <property type="entry name" value="Glycos_transf_2"/>
    <property type="match status" value="1"/>
</dbReference>
<evidence type="ECO:0000256" key="1">
    <source>
        <dbReference type="ARBA" id="ARBA00022676"/>
    </source>
</evidence>
<comment type="caution">
    <text evidence="4">The sequence shown here is derived from an EMBL/GenBank/DDBJ whole genome shotgun (WGS) entry which is preliminary data.</text>
</comment>
<gene>
    <name evidence="4" type="ORF">CDL23_15010</name>
    <name evidence="5" type="ORF">DW812_17645</name>
</gene>
<dbReference type="Proteomes" id="UP000284472">
    <property type="component" value="Unassembled WGS sequence"/>
</dbReference>
<dbReference type="RefSeq" id="WP_101884325.1">
    <property type="nucleotide sequence ID" value="NZ_CP176629.1"/>
</dbReference>
<protein>
    <submittedName>
        <fullName evidence="5">Glycosyltransferase family 2 protein</fullName>
    </submittedName>
</protein>
<evidence type="ECO:0000313" key="6">
    <source>
        <dbReference type="Proteomes" id="UP000235093"/>
    </source>
</evidence>
<dbReference type="GO" id="GO:0016757">
    <property type="term" value="F:glycosyltransferase activity"/>
    <property type="evidence" value="ECO:0007669"/>
    <property type="project" value="UniProtKB-KW"/>
</dbReference>
<name>A0A2N5P8E3_MEDGN</name>
<evidence type="ECO:0000313" key="5">
    <source>
        <dbReference type="EMBL" id="RHC99912.1"/>
    </source>
</evidence>
<evidence type="ECO:0000256" key="2">
    <source>
        <dbReference type="ARBA" id="ARBA00022679"/>
    </source>
</evidence>
<dbReference type="PANTHER" id="PTHR22916">
    <property type="entry name" value="GLYCOSYLTRANSFERASE"/>
    <property type="match status" value="1"/>
</dbReference>
<dbReference type="InterPro" id="IPR029044">
    <property type="entry name" value="Nucleotide-diphossugar_trans"/>
</dbReference>
<dbReference type="Gene3D" id="3.90.550.10">
    <property type="entry name" value="Spore Coat Polysaccharide Biosynthesis Protein SpsA, Chain A"/>
    <property type="match status" value="1"/>
</dbReference>
<sequence length="348" mass="40703">MEELVSIVVPVYNMGTSIKICVESLIKQSYKNIEILLVDDGSTDNSLQVCKKFEEVDKRVRVFHTENHGGGPARNYGIKNAKGRYICFPDADDLYEENAVSAMVQAMSNGINDFVVAGFTSLDGNGKKVTERSYKDREVSGIQMRSNYNKYIGENEEFGINGAPWNKLYDLKIIRENQIEFPELRRHQDTAFIFMYLCHVNNVHFIEENVYIHYVNDLRKEWDKYPINYIESVVGLRKIQEKTVFTWNTDNKIVFDKLNQGYISNTIKAIELSLSHRFKMKHYERVEYIKNVVEYSQILSIEVPRCLGKYQNILLNKLRKKKYIQVLFIIHLKVFVEKRGGLFLIKKF</sequence>
<dbReference type="SUPFAM" id="SSF53448">
    <property type="entry name" value="Nucleotide-diphospho-sugar transferases"/>
    <property type="match status" value="1"/>
</dbReference>
<reference evidence="4 6" key="1">
    <citation type="journal article" date="2017" name="Genome Med.">
        <title>A novel Ruminococcus gnavus clade enriched in inflammatory bowel disease patients.</title>
        <authorList>
            <person name="Hall A.B."/>
            <person name="Yassour M."/>
            <person name="Sauk J."/>
            <person name="Garner A."/>
            <person name="Jiang X."/>
            <person name="Arthur T."/>
            <person name="Lagoudas G.K."/>
            <person name="Vatanen T."/>
            <person name="Fornelos N."/>
            <person name="Wilson R."/>
            <person name="Bertha M."/>
            <person name="Cohen M."/>
            <person name="Garber J."/>
            <person name="Khalili H."/>
            <person name="Gevers D."/>
            <person name="Ananthakrishnan A.N."/>
            <person name="Kugathasan S."/>
            <person name="Lander E.S."/>
            <person name="Blainey P."/>
            <person name="Vlamakis H."/>
            <person name="Xavier R.J."/>
            <person name="Huttenhower C."/>
        </authorList>
    </citation>
    <scope>NUCLEOTIDE SEQUENCE [LARGE SCALE GENOMIC DNA]</scope>
    <source>
        <strain evidence="4 6">RJX1125</strain>
    </source>
</reference>
<evidence type="ECO:0000313" key="4">
    <source>
        <dbReference type="EMBL" id="PLT71411.1"/>
    </source>
</evidence>
<dbReference type="AlphaFoldDB" id="A0A2N5P8E3"/>
<keyword evidence="1" id="KW-0328">Glycosyltransferase</keyword>
<dbReference type="Proteomes" id="UP000235093">
    <property type="component" value="Unassembled WGS sequence"/>
</dbReference>
<accession>A0A2N5P8E3</accession>
<evidence type="ECO:0000259" key="3">
    <source>
        <dbReference type="Pfam" id="PF00535"/>
    </source>
</evidence>
<dbReference type="EMBL" id="QSIR01000051">
    <property type="protein sequence ID" value="RHC99912.1"/>
    <property type="molecule type" value="Genomic_DNA"/>
</dbReference>
<dbReference type="InterPro" id="IPR001173">
    <property type="entry name" value="Glyco_trans_2-like"/>
</dbReference>
<dbReference type="CDD" id="cd00761">
    <property type="entry name" value="Glyco_tranf_GTA_type"/>
    <property type="match status" value="1"/>
</dbReference>
<feature type="domain" description="Glycosyltransferase 2-like" evidence="3">
    <location>
        <begin position="6"/>
        <end position="132"/>
    </location>
</feature>
<dbReference type="PANTHER" id="PTHR22916:SF51">
    <property type="entry name" value="GLYCOSYLTRANSFERASE EPSH-RELATED"/>
    <property type="match status" value="1"/>
</dbReference>
<dbReference type="EMBL" id="NIHT01000035">
    <property type="protein sequence ID" value="PLT71411.1"/>
    <property type="molecule type" value="Genomic_DNA"/>
</dbReference>
<organism evidence="4 6">
    <name type="scientific">Mediterraneibacter gnavus</name>
    <name type="common">Ruminococcus gnavus</name>
    <dbReference type="NCBI Taxonomy" id="33038"/>
    <lineage>
        <taxon>Bacteria</taxon>
        <taxon>Bacillati</taxon>
        <taxon>Bacillota</taxon>
        <taxon>Clostridia</taxon>
        <taxon>Lachnospirales</taxon>
        <taxon>Lachnospiraceae</taxon>
        <taxon>Mediterraneibacter</taxon>
    </lineage>
</organism>
<keyword evidence="2 5" id="KW-0808">Transferase</keyword>
<reference evidence="5 7" key="2">
    <citation type="submission" date="2018-08" db="EMBL/GenBank/DDBJ databases">
        <title>A genome reference for cultivated species of the human gut microbiota.</title>
        <authorList>
            <person name="Zou Y."/>
            <person name="Xue W."/>
            <person name="Luo G."/>
        </authorList>
    </citation>
    <scope>NUCLEOTIDE SEQUENCE [LARGE SCALE GENOMIC DNA]</scope>
    <source>
        <strain evidence="5 7">AM32-6</strain>
    </source>
</reference>